<feature type="region of interest" description="Disordered" evidence="1">
    <location>
        <begin position="124"/>
        <end position="147"/>
    </location>
</feature>
<evidence type="ECO:0000256" key="1">
    <source>
        <dbReference type="SAM" id="MobiDB-lite"/>
    </source>
</evidence>
<protein>
    <submittedName>
        <fullName evidence="3">NYN domain-containing protein</fullName>
    </submittedName>
</protein>
<feature type="domain" description="NYN" evidence="2">
    <location>
        <begin position="1"/>
        <end position="43"/>
    </location>
</feature>
<keyword evidence="4" id="KW-1185">Reference proteome</keyword>
<proteinExistence type="predicted"/>
<feature type="compositionally biased region" description="Polar residues" evidence="1">
    <location>
        <begin position="125"/>
        <end position="137"/>
    </location>
</feature>
<name>A0ABY4S843_AQUTE</name>
<feature type="compositionally biased region" description="Basic and acidic residues" evidence="1">
    <location>
        <begin position="138"/>
        <end position="147"/>
    </location>
</feature>
<sequence length="147" mass="15826">MRIGVDVASLAFNKQVDRIILVAGDADFVPAAKLARREGLDFVLDSMHATIAPSLYEHIDGLVSMSPKPANHQDEKHPPKDFAPVMSYEVELPHKSISEQAAWQQMKPNLQTIFSAFTAAAHGSVQATASGGNSPSQSREDGDNKAS</sequence>
<organism evidence="3 4">
    <name type="scientific">Aquincola tertiaricarbonis</name>
    <dbReference type="NCBI Taxonomy" id="391953"/>
    <lineage>
        <taxon>Bacteria</taxon>
        <taxon>Pseudomonadati</taxon>
        <taxon>Pseudomonadota</taxon>
        <taxon>Betaproteobacteria</taxon>
        <taxon>Burkholderiales</taxon>
        <taxon>Sphaerotilaceae</taxon>
        <taxon>Aquincola</taxon>
    </lineage>
</organism>
<dbReference type="EMBL" id="CP097636">
    <property type="protein sequence ID" value="URI09533.1"/>
    <property type="molecule type" value="Genomic_DNA"/>
</dbReference>
<dbReference type="Gene3D" id="3.40.50.1010">
    <property type="entry name" value="5'-nuclease"/>
    <property type="match status" value="1"/>
</dbReference>
<reference evidence="3" key="1">
    <citation type="submission" date="2022-05" db="EMBL/GenBank/DDBJ databases">
        <title>An RpoN-dependent PEP-CTERM gene is involved in floc formation of an Aquincola tertiaricarbonis strain.</title>
        <authorList>
            <person name="Qiu D."/>
            <person name="Xia M."/>
        </authorList>
    </citation>
    <scope>NUCLEOTIDE SEQUENCE</scope>
    <source>
        <strain evidence="3">RN12</strain>
    </source>
</reference>
<accession>A0ABY4S843</accession>
<dbReference type="CDD" id="cd18722">
    <property type="entry name" value="PIN_NicB-like"/>
    <property type="match status" value="1"/>
</dbReference>
<dbReference type="InterPro" id="IPR021139">
    <property type="entry name" value="NYN"/>
</dbReference>
<dbReference type="Pfam" id="PF01936">
    <property type="entry name" value="NYN"/>
    <property type="match status" value="1"/>
</dbReference>
<evidence type="ECO:0000313" key="3">
    <source>
        <dbReference type="EMBL" id="URI09533.1"/>
    </source>
</evidence>
<dbReference type="Proteomes" id="UP001056201">
    <property type="component" value="Chromosome 2"/>
</dbReference>
<evidence type="ECO:0000259" key="2">
    <source>
        <dbReference type="Pfam" id="PF01936"/>
    </source>
</evidence>
<evidence type="ECO:0000313" key="4">
    <source>
        <dbReference type="Proteomes" id="UP001056201"/>
    </source>
</evidence>
<gene>
    <name evidence="3" type="ORF">MW290_28670</name>
</gene>